<accession>A0A5N0E6A4</accession>
<comment type="caution">
    <text evidence="1">The sequence shown here is derived from an EMBL/GenBank/DDBJ whole genome shotgun (WGS) entry which is preliminary data.</text>
</comment>
<protein>
    <submittedName>
        <fullName evidence="1">Uncharacterized protein</fullName>
    </submittedName>
</protein>
<organism evidence="1 2">
    <name type="scientific">Nocardia colli</name>
    <dbReference type="NCBI Taxonomy" id="2545717"/>
    <lineage>
        <taxon>Bacteria</taxon>
        <taxon>Bacillati</taxon>
        <taxon>Actinomycetota</taxon>
        <taxon>Actinomycetes</taxon>
        <taxon>Mycobacteriales</taxon>
        <taxon>Nocardiaceae</taxon>
        <taxon>Nocardia</taxon>
    </lineage>
</organism>
<sequence>MDGQALRQTWAWTTGSDSFSHSGEHRFPPTSTLAEMNLADFYEFDDKSHVDAGFTKVTFIDDAGVPRTDTFPDIDTVDATHVFGRNKLTGASWEMRVSNISAAVTFNYCFWGRVS</sequence>
<keyword evidence="2" id="KW-1185">Reference proteome</keyword>
<evidence type="ECO:0000313" key="2">
    <source>
        <dbReference type="Proteomes" id="UP000323876"/>
    </source>
</evidence>
<dbReference type="Proteomes" id="UP000323876">
    <property type="component" value="Unassembled WGS sequence"/>
</dbReference>
<evidence type="ECO:0000313" key="1">
    <source>
        <dbReference type="EMBL" id="KAA8884486.1"/>
    </source>
</evidence>
<proteinExistence type="predicted"/>
<gene>
    <name evidence="1" type="ORF">F3087_33325</name>
</gene>
<dbReference type="AlphaFoldDB" id="A0A5N0E6A4"/>
<dbReference type="EMBL" id="VXLC01000019">
    <property type="protein sequence ID" value="KAA8884486.1"/>
    <property type="molecule type" value="Genomic_DNA"/>
</dbReference>
<dbReference type="RefSeq" id="WP_150406092.1">
    <property type="nucleotide sequence ID" value="NZ_VXLC01000019.1"/>
</dbReference>
<name>A0A5N0E6A4_9NOCA</name>
<reference evidence="1 2" key="1">
    <citation type="submission" date="2019-09" db="EMBL/GenBank/DDBJ databases">
        <authorList>
            <person name="Wang X."/>
        </authorList>
    </citation>
    <scope>NUCLEOTIDE SEQUENCE [LARGE SCALE GENOMIC DNA]</scope>
    <source>
        <strain evidence="1 2">CICC 11023</strain>
    </source>
</reference>